<dbReference type="Pfam" id="PF07007">
    <property type="entry name" value="LprI"/>
    <property type="match status" value="1"/>
</dbReference>
<keyword evidence="3" id="KW-1185">Reference proteome</keyword>
<dbReference type="EMBL" id="NNRK01000028">
    <property type="protein sequence ID" value="OYR13330.1"/>
    <property type="molecule type" value="Genomic_DNA"/>
</dbReference>
<evidence type="ECO:0000313" key="2">
    <source>
        <dbReference type="EMBL" id="OYR13330.1"/>
    </source>
</evidence>
<accession>A0A256FF05</accession>
<proteinExistence type="predicted"/>
<dbReference type="NCBIfam" id="NF041434">
    <property type="entry name" value="UmoC"/>
    <property type="match status" value="1"/>
</dbReference>
<feature type="domain" description="Lysozyme inhibitor LprI-like N-terminal" evidence="1">
    <location>
        <begin position="38"/>
        <end position="129"/>
    </location>
</feature>
<protein>
    <recommendedName>
        <fullName evidence="1">Lysozyme inhibitor LprI-like N-terminal domain-containing protein</fullName>
    </recommendedName>
</protein>
<dbReference type="Gene3D" id="1.20.1270.180">
    <property type="match status" value="1"/>
</dbReference>
<comment type="caution">
    <text evidence="2">The sequence shown here is derived from an EMBL/GenBank/DDBJ whole genome shotgun (WGS) entry which is preliminary data.</text>
</comment>
<organism evidence="2 3">
    <name type="scientific">Brucella rhizosphaerae</name>
    <dbReference type="NCBI Taxonomy" id="571254"/>
    <lineage>
        <taxon>Bacteria</taxon>
        <taxon>Pseudomonadati</taxon>
        <taxon>Pseudomonadota</taxon>
        <taxon>Alphaproteobacteria</taxon>
        <taxon>Hyphomicrobiales</taxon>
        <taxon>Brucellaceae</taxon>
        <taxon>Brucella/Ochrobactrum group</taxon>
        <taxon>Brucella</taxon>
    </lineage>
</organism>
<sequence>MTLMIATYLPTNATAAETKIDTKDTLTQCYDEIGDAPRTELSACFDKKEKQAATALELKIEEVRKEITDTDSSGSKDALASLTKSQETFEIFKKAECSRVRDAAMGGSGADDEARACAIDLTIWRTQRLSN</sequence>
<dbReference type="AlphaFoldDB" id="A0A256FF05"/>
<reference evidence="2 3" key="1">
    <citation type="submission" date="2017-07" db="EMBL/GenBank/DDBJ databases">
        <title>Phylogenetic study on the rhizospheric bacterium Ochrobactrum sp. A44.</title>
        <authorList>
            <person name="Krzyzanowska D.M."/>
            <person name="Ossowicki A."/>
            <person name="Rajewska M."/>
            <person name="Maciag T."/>
            <person name="Kaczynski Z."/>
            <person name="Czerwicka M."/>
            <person name="Jafra S."/>
        </authorList>
    </citation>
    <scope>NUCLEOTIDE SEQUENCE [LARGE SCALE GENOMIC DNA]</scope>
    <source>
        <strain evidence="2 3">PR17</strain>
    </source>
</reference>
<evidence type="ECO:0000259" key="1">
    <source>
        <dbReference type="Pfam" id="PF07007"/>
    </source>
</evidence>
<gene>
    <name evidence="2" type="ORF">CEV32_0742</name>
</gene>
<dbReference type="Proteomes" id="UP000216345">
    <property type="component" value="Unassembled WGS sequence"/>
</dbReference>
<name>A0A256FF05_9HYPH</name>
<dbReference type="InterPro" id="IPR009739">
    <property type="entry name" value="LprI-like_N"/>
</dbReference>
<evidence type="ECO:0000313" key="3">
    <source>
        <dbReference type="Proteomes" id="UP000216345"/>
    </source>
</evidence>